<reference evidence="3" key="1">
    <citation type="submission" date="2021-09" db="EMBL/GenBank/DDBJ databases">
        <title>Genome analysis of Fictibacillus sp. KIGAM418 isolated from marine sediment.</title>
        <authorList>
            <person name="Seo M.-J."/>
            <person name="Cho E.-S."/>
            <person name="Hwang C.Y."/>
        </authorList>
    </citation>
    <scope>NUCLEOTIDE SEQUENCE</scope>
    <source>
        <strain evidence="3">KIGAM418</strain>
    </source>
</reference>
<dbReference type="InterPro" id="IPR036291">
    <property type="entry name" value="NAD(P)-bd_dom_sf"/>
</dbReference>
<sequence length="307" mass="33844">MNVLVTGGAGFVGTFTKNALMKEGHTPILVDNFLTGSESNVNTEDVIIQSDILDPSLPERLQPYEIDAIIHLAAQTSVPSSVADPLNDMRMNIEGTVRMLELAKALDVKKFVFASTAAIYGDNENVPLKEGEHFQPTAPYGISKATCEMYIANFCETHSIGYSILRYSNIYGPKQTKDGEGGVIKIFLDKLLSGQPVSIYGDGNQTRDFIFVEDVARANTAALLCKDGIFNVSANEEITVNELYRVMAKEMGSSLEPVYGEPREGDIYRSCLDNRKFMALVNWKPEVPLAEGIQETVKQMHAQEFLT</sequence>
<dbReference type="GO" id="GO:0008446">
    <property type="term" value="F:GDP-mannose 4,6-dehydratase activity"/>
    <property type="evidence" value="ECO:0007669"/>
    <property type="project" value="UniProtKB-EC"/>
</dbReference>
<evidence type="ECO:0000313" key="4">
    <source>
        <dbReference type="Proteomes" id="UP001139011"/>
    </source>
</evidence>
<dbReference type="InterPro" id="IPR001509">
    <property type="entry name" value="Epimerase_deHydtase"/>
</dbReference>
<dbReference type="Gene3D" id="3.90.25.10">
    <property type="entry name" value="UDP-galactose 4-epimerase, domain 1"/>
    <property type="match status" value="1"/>
</dbReference>
<accession>A0A9X2BIJ1</accession>
<evidence type="ECO:0000259" key="2">
    <source>
        <dbReference type="Pfam" id="PF01370"/>
    </source>
</evidence>
<keyword evidence="3" id="KW-0456">Lyase</keyword>
<proteinExistence type="inferred from homology"/>
<dbReference type="Gene3D" id="3.40.50.720">
    <property type="entry name" value="NAD(P)-binding Rossmann-like Domain"/>
    <property type="match status" value="1"/>
</dbReference>
<dbReference type="Proteomes" id="UP001139011">
    <property type="component" value="Unassembled WGS sequence"/>
</dbReference>
<keyword evidence="4" id="KW-1185">Reference proteome</keyword>
<name>A0A9X2BIJ1_9BACL</name>
<gene>
    <name evidence="3" type="ORF">LCY76_19225</name>
</gene>
<dbReference type="EMBL" id="JAIWJX010000002">
    <property type="protein sequence ID" value="MCK6258703.1"/>
    <property type="molecule type" value="Genomic_DNA"/>
</dbReference>
<comment type="caution">
    <text evidence="3">The sequence shown here is derived from an EMBL/GenBank/DDBJ whole genome shotgun (WGS) entry which is preliminary data.</text>
</comment>
<dbReference type="PANTHER" id="PTHR43000">
    <property type="entry name" value="DTDP-D-GLUCOSE 4,6-DEHYDRATASE-RELATED"/>
    <property type="match status" value="1"/>
</dbReference>
<organism evidence="3 4">
    <name type="scientific">Fictibacillus marinisediminis</name>
    <dbReference type="NCBI Taxonomy" id="2878389"/>
    <lineage>
        <taxon>Bacteria</taxon>
        <taxon>Bacillati</taxon>
        <taxon>Bacillota</taxon>
        <taxon>Bacilli</taxon>
        <taxon>Bacillales</taxon>
        <taxon>Fictibacillaceae</taxon>
        <taxon>Fictibacillus</taxon>
    </lineage>
</organism>
<dbReference type="SUPFAM" id="SSF51735">
    <property type="entry name" value="NAD(P)-binding Rossmann-fold domains"/>
    <property type="match status" value="1"/>
</dbReference>
<dbReference type="EC" id="4.2.1.47" evidence="3"/>
<evidence type="ECO:0000313" key="3">
    <source>
        <dbReference type="EMBL" id="MCK6258703.1"/>
    </source>
</evidence>
<dbReference type="Pfam" id="PF01370">
    <property type="entry name" value="Epimerase"/>
    <property type="match status" value="1"/>
</dbReference>
<dbReference type="RefSeq" id="WP_248253950.1">
    <property type="nucleotide sequence ID" value="NZ_JAIWJX010000002.1"/>
</dbReference>
<feature type="domain" description="NAD-dependent epimerase/dehydratase" evidence="2">
    <location>
        <begin position="3"/>
        <end position="225"/>
    </location>
</feature>
<comment type="similarity">
    <text evidence="1">Belongs to the NAD(P)-dependent epimerase/dehydratase family.</text>
</comment>
<protein>
    <submittedName>
        <fullName evidence="3">GDP-mannose 4,6-dehydratase</fullName>
        <ecNumber evidence="3">4.2.1.47</ecNumber>
    </submittedName>
</protein>
<evidence type="ECO:0000256" key="1">
    <source>
        <dbReference type="ARBA" id="ARBA00007637"/>
    </source>
</evidence>
<dbReference type="AlphaFoldDB" id="A0A9X2BIJ1"/>